<dbReference type="CDD" id="cd00487">
    <property type="entry name" value="Pep_deformylase"/>
    <property type="match status" value="1"/>
</dbReference>
<evidence type="ECO:0000256" key="5">
    <source>
        <dbReference type="ARBA" id="ARBA00037114"/>
    </source>
</evidence>
<evidence type="ECO:0000256" key="3">
    <source>
        <dbReference type="ARBA" id="ARBA00022801"/>
    </source>
</evidence>
<keyword evidence="4 7" id="KW-0648">Protein biosynthesis</keyword>
<organism evidence="8 9">
    <name type="scientific">Polypedilum vanderplanki</name>
    <name type="common">Sleeping chironomid midge</name>
    <dbReference type="NCBI Taxonomy" id="319348"/>
    <lineage>
        <taxon>Eukaryota</taxon>
        <taxon>Metazoa</taxon>
        <taxon>Ecdysozoa</taxon>
        <taxon>Arthropoda</taxon>
        <taxon>Hexapoda</taxon>
        <taxon>Insecta</taxon>
        <taxon>Pterygota</taxon>
        <taxon>Neoptera</taxon>
        <taxon>Endopterygota</taxon>
        <taxon>Diptera</taxon>
        <taxon>Nematocera</taxon>
        <taxon>Chironomoidea</taxon>
        <taxon>Chironomidae</taxon>
        <taxon>Chironominae</taxon>
        <taxon>Polypedilum</taxon>
        <taxon>Polypedilum</taxon>
    </lineage>
</organism>
<keyword evidence="9" id="KW-1185">Reference proteome</keyword>
<dbReference type="GO" id="GO:0046872">
    <property type="term" value="F:metal ion binding"/>
    <property type="evidence" value="ECO:0007669"/>
    <property type="project" value="UniProtKB-KW"/>
</dbReference>
<sequence length="235" mass="27014">MNVVRSAVVASRHGQIVQKRTNFMKSFKSFIKVDKYEPPYVHLVQVGDPCLRQVSDPVPEDCLTAPEIKFLLNRLEKVRNDYKLVGISAPQIGINLRIFIACFDKDAMKTHKPEVVKAKEMSLMPLTVFINPEIKITDHKKVIFEESCGSVMGYAADVARAYAIEVTAYDENGEKKTKRYSGWNARIIQHEFDHLNGILFTDVMDRKSFRCTNWEIINRKAGKIEIPFYPKSVWD</sequence>
<evidence type="ECO:0000256" key="1">
    <source>
        <dbReference type="ARBA" id="ARBA00010759"/>
    </source>
</evidence>
<dbReference type="NCBIfam" id="NF001159">
    <property type="entry name" value="PRK00150.1-3"/>
    <property type="match status" value="1"/>
</dbReference>
<dbReference type="PRINTS" id="PR01576">
    <property type="entry name" value="PDEFORMYLASE"/>
</dbReference>
<dbReference type="PANTHER" id="PTHR10458:SF2">
    <property type="entry name" value="PEPTIDE DEFORMYLASE, MITOCHONDRIAL"/>
    <property type="match status" value="1"/>
</dbReference>
<dbReference type="PIRSF" id="PIRSF004749">
    <property type="entry name" value="Pep_def"/>
    <property type="match status" value="1"/>
</dbReference>
<dbReference type="GO" id="GO:0042586">
    <property type="term" value="F:peptide deformylase activity"/>
    <property type="evidence" value="ECO:0007669"/>
    <property type="project" value="UniProtKB-EC"/>
</dbReference>
<dbReference type="Proteomes" id="UP001107558">
    <property type="component" value="Chromosome 4"/>
</dbReference>
<dbReference type="Gene3D" id="3.90.45.10">
    <property type="entry name" value="Peptide deformylase"/>
    <property type="match status" value="1"/>
</dbReference>
<dbReference type="GO" id="GO:0005739">
    <property type="term" value="C:mitochondrion"/>
    <property type="evidence" value="ECO:0007669"/>
    <property type="project" value="UniProtKB-ARBA"/>
</dbReference>
<evidence type="ECO:0000313" key="9">
    <source>
        <dbReference type="Proteomes" id="UP001107558"/>
    </source>
</evidence>
<gene>
    <name evidence="8" type="ORF">PVAND_016657</name>
</gene>
<comment type="catalytic activity">
    <reaction evidence="6 7">
        <text>N-terminal N-formyl-L-methionyl-[peptide] + H2O = N-terminal L-methionyl-[peptide] + formate</text>
        <dbReference type="Rhea" id="RHEA:24420"/>
        <dbReference type="Rhea" id="RHEA-COMP:10639"/>
        <dbReference type="Rhea" id="RHEA-COMP:10640"/>
        <dbReference type="ChEBI" id="CHEBI:15377"/>
        <dbReference type="ChEBI" id="CHEBI:15740"/>
        <dbReference type="ChEBI" id="CHEBI:49298"/>
        <dbReference type="ChEBI" id="CHEBI:64731"/>
        <dbReference type="EC" id="3.5.1.88"/>
    </reaction>
</comment>
<keyword evidence="2 7" id="KW-0479">Metal-binding</keyword>
<dbReference type="EC" id="3.5.1.88" evidence="7"/>
<dbReference type="AlphaFoldDB" id="A0A9J6BG87"/>
<dbReference type="FunFam" id="3.90.45.10:FF:000003">
    <property type="entry name" value="Peptide deformylase"/>
    <property type="match status" value="1"/>
</dbReference>
<comment type="function">
    <text evidence="5 7">Removes the formyl group from the N-terminal Met of newly synthesized proteins.</text>
</comment>
<evidence type="ECO:0000256" key="6">
    <source>
        <dbReference type="ARBA" id="ARBA00048875"/>
    </source>
</evidence>
<dbReference type="InterPro" id="IPR023635">
    <property type="entry name" value="Peptide_deformylase"/>
</dbReference>
<dbReference type="PANTHER" id="PTHR10458">
    <property type="entry name" value="PEPTIDE DEFORMYLASE"/>
    <property type="match status" value="1"/>
</dbReference>
<protein>
    <recommendedName>
        <fullName evidence="7">Peptide deformylase</fullName>
        <ecNumber evidence="7">3.5.1.88</ecNumber>
    </recommendedName>
</protein>
<proteinExistence type="inferred from homology"/>
<evidence type="ECO:0000256" key="4">
    <source>
        <dbReference type="ARBA" id="ARBA00022917"/>
    </source>
</evidence>
<dbReference type="Pfam" id="PF01327">
    <property type="entry name" value="Pep_deformylase"/>
    <property type="match status" value="1"/>
</dbReference>
<accession>A0A9J6BG87</accession>
<evidence type="ECO:0000313" key="8">
    <source>
        <dbReference type="EMBL" id="KAG5668730.1"/>
    </source>
</evidence>
<dbReference type="GO" id="GO:0006412">
    <property type="term" value="P:translation"/>
    <property type="evidence" value="ECO:0007669"/>
    <property type="project" value="UniProtKB-KW"/>
</dbReference>
<dbReference type="EMBL" id="JADBJN010000004">
    <property type="protein sequence ID" value="KAG5668730.1"/>
    <property type="molecule type" value="Genomic_DNA"/>
</dbReference>
<name>A0A9J6BG87_POLVA</name>
<reference evidence="8" key="1">
    <citation type="submission" date="2021-03" db="EMBL/GenBank/DDBJ databases">
        <title>Chromosome level genome of the anhydrobiotic midge Polypedilum vanderplanki.</title>
        <authorList>
            <person name="Yoshida Y."/>
            <person name="Kikawada T."/>
            <person name="Gusev O."/>
        </authorList>
    </citation>
    <scope>NUCLEOTIDE SEQUENCE</scope>
    <source>
        <strain evidence="8">NIAS01</strain>
        <tissue evidence="8">Whole body or cell culture</tissue>
    </source>
</reference>
<dbReference type="InterPro" id="IPR036821">
    <property type="entry name" value="Peptide_deformylase_sf"/>
</dbReference>
<comment type="caution">
    <text evidence="8">The sequence shown here is derived from an EMBL/GenBank/DDBJ whole genome shotgun (WGS) entry which is preliminary data.</text>
</comment>
<evidence type="ECO:0000256" key="7">
    <source>
        <dbReference type="RuleBase" id="RU362111"/>
    </source>
</evidence>
<dbReference type="HAMAP" id="MF_00163">
    <property type="entry name" value="Pep_deformylase"/>
    <property type="match status" value="1"/>
</dbReference>
<comment type="similarity">
    <text evidence="1 7">Belongs to the polypeptide deformylase family.</text>
</comment>
<keyword evidence="3 7" id="KW-0378">Hydrolase</keyword>
<evidence type="ECO:0000256" key="2">
    <source>
        <dbReference type="ARBA" id="ARBA00022723"/>
    </source>
</evidence>
<dbReference type="OrthoDB" id="276063at2759"/>
<dbReference type="SUPFAM" id="SSF56420">
    <property type="entry name" value="Peptide deformylase"/>
    <property type="match status" value="1"/>
</dbReference>